<dbReference type="AlphaFoldDB" id="A0A7J9DM63"/>
<feature type="repeat" description="Pumilio" evidence="7">
    <location>
        <begin position="833"/>
        <end position="868"/>
    </location>
</feature>
<evidence type="ECO:0000256" key="3">
    <source>
        <dbReference type="ARBA" id="ARBA00022737"/>
    </source>
</evidence>
<dbReference type="CDD" id="cd07920">
    <property type="entry name" value="Pumilio"/>
    <property type="match status" value="1"/>
</dbReference>
<dbReference type="Pfam" id="PF00806">
    <property type="entry name" value="PUF"/>
    <property type="match status" value="8"/>
</dbReference>
<dbReference type="SUPFAM" id="SSF48371">
    <property type="entry name" value="ARM repeat"/>
    <property type="match status" value="1"/>
</dbReference>
<comment type="caution">
    <text evidence="10">The sequence shown here is derived from an EMBL/GenBank/DDBJ whole genome shotgun (WGS) entry which is preliminary data.</text>
</comment>
<evidence type="ECO:0000313" key="11">
    <source>
        <dbReference type="Proteomes" id="UP000593568"/>
    </source>
</evidence>
<feature type="repeat" description="Pumilio" evidence="7">
    <location>
        <begin position="761"/>
        <end position="796"/>
    </location>
</feature>
<dbReference type="PROSITE" id="PS50302">
    <property type="entry name" value="PUM"/>
    <property type="match status" value="8"/>
</dbReference>
<evidence type="ECO:0000259" key="9">
    <source>
        <dbReference type="PROSITE" id="PS50303"/>
    </source>
</evidence>
<dbReference type="InterPro" id="IPR011989">
    <property type="entry name" value="ARM-like"/>
</dbReference>
<dbReference type="InterPro" id="IPR001313">
    <property type="entry name" value="Pumilio_RNA-bd_rpt"/>
</dbReference>
<feature type="domain" description="PUM-HD" evidence="9">
    <location>
        <begin position="705"/>
        <end position="1069"/>
    </location>
</feature>
<keyword evidence="11" id="KW-1185">Reference proteome</keyword>
<gene>
    <name evidence="10" type="ORF">Gotri_024417</name>
</gene>
<evidence type="ECO:0000256" key="2">
    <source>
        <dbReference type="ARBA" id="ARBA00022490"/>
    </source>
</evidence>
<dbReference type="Gene3D" id="1.25.10.10">
    <property type="entry name" value="Leucine-rich Repeat Variant"/>
    <property type="match status" value="1"/>
</dbReference>
<dbReference type="Pfam" id="PF07990">
    <property type="entry name" value="NABP"/>
    <property type="match status" value="1"/>
</dbReference>
<feature type="region of interest" description="Disordered" evidence="8">
    <location>
        <begin position="407"/>
        <end position="426"/>
    </location>
</feature>
<organism evidence="10 11">
    <name type="scientific">Gossypium trilobum</name>
    <dbReference type="NCBI Taxonomy" id="34281"/>
    <lineage>
        <taxon>Eukaryota</taxon>
        <taxon>Viridiplantae</taxon>
        <taxon>Streptophyta</taxon>
        <taxon>Embryophyta</taxon>
        <taxon>Tracheophyta</taxon>
        <taxon>Spermatophyta</taxon>
        <taxon>Magnoliopsida</taxon>
        <taxon>eudicotyledons</taxon>
        <taxon>Gunneridae</taxon>
        <taxon>Pentapetalae</taxon>
        <taxon>rosids</taxon>
        <taxon>malvids</taxon>
        <taxon>Malvales</taxon>
        <taxon>Malvaceae</taxon>
        <taxon>Malvoideae</taxon>
        <taxon>Gossypium</taxon>
    </lineage>
</organism>
<dbReference type="InterPro" id="IPR033712">
    <property type="entry name" value="Pumilio_RNA-bd"/>
</dbReference>
<comment type="subcellular location">
    <subcellularLocation>
        <location evidence="1">Cytoplasm</location>
    </subcellularLocation>
</comment>
<feature type="region of interest" description="Disordered" evidence="8">
    <location>
        <begin position="438"/>
        <end position="461"/>
    </location>
</feature>
<evidence type="ECO:0000256" key="5">
    <source>
        <dbReference type="ARBA" id="ARBA00022884"/>
    </source>
</evidence>
<dbReference type="SMART" id="SM00025">
    <property type="entry name" value="Pumilio"/>
    <property type="match status" value="8"/>
</dbReference>
<keyword evidence="5" id="KW-0694">RNA-binding</keyword>
<evidence type="ECO:0000256" key="1">
    <source>
        <dbReference type="ARBA" id="ARBA00004496"/>
    </source>
</evidence>
<evidence type="ECO:0000256" key="8">
    <source>
        <dbReference type="SAM" id="MobiDB-lite"/>
    </source>
</evidence>
<name>A0A7J9DM63_9ROSI</name>
<feature type="repeat" description="Pumilio" evidence="7">
    <location>
        <begin position="942"/>
        <end position="977"/>
    </location>
</feature>
<feature type="repeat" description="Pumilio" evidence="7">
    <location>
        <begin position="797"/>
        <end position="832"/>
    </location>
</feature>
<dbReference type="InterPro" id="IPR012940">
    <property type="entry name" value="NABP"/>
</dbReference>
<proteinExistence type="predicted"/>
<feature type="compositionally biased region" description="Polar residues" evidence="8">
    <location>
        <begin position="438"/>
        <end position="457"/>
    </location>
</feature>
<reference evidence="10 11" key="1">
    <citation type="journal article" date="2019" name="Genome Biol. Evol.">
        <title>Insights into the evolution of the New World diploid cottons (Gossypium, subgenus Houzingenia) based on genome sequencing.</title>
        <authorList>
            <person name="Grover C.E."/>
            <person name="Arick M.A. 2nd"/>
            <person name="Thrash A."/>
            <person name="Conover J.L."/>
            <person name="Sanders W.S."/>
            <person name="Peterson D.G."/>
            <person name="Frelichowski J.E."/>
            <person name="Scheffler J.A."/>
            <person name="Scheffler B.E."/>
            <person name="Wendel J.F."/>
        </authorList>
    </citation>
    <scope>NUCLEOTIDE SEQUENCE [LARGE SCALE GENOMIC DNA]</scope>
    <source>
        <strain evidence="10">8</strain>
        <tissue evidence="10">Leaf</tissue>
    </source>
</reference>
<evidence type="ECO:0000256" key="7">
    <source>
        <dbReference type="PROSITE-ProRule" id="PRU00317"/>
    </source>
</evidence>
<dbReference type="GO" id="GO:0003729">
    <property type="term" value="F:mRNA binding"/>
    <property type="evidence" value="ECO:0007669"/>
    <property type="project" value="UniProtKB-ARBA"/>
</dbReference>
<keyword evidence="3" id="KW-0677">Repeat</keyword>
<dbReference type="EMBL" id="JABEZW010000003">
    <property type="protein sequence ID" value="MBA0761830.1"/>
    <property type="molecule type" value="Genomic_DNA"/>
</dbReference>
<evidence type="ECO:0000313" key="10">
    <source>
        <dbReference type="EMBL" id="MBA0761830.1"/>
    </source>
</evidence>
<dbReference type="FunFam" id="1.25.10.10:FF:000004">
    <property type="entry name" value="Pumilio homolog 1 isoform 2"/>
    <property type="match status" value="1"/>
</dbReference>
<evidence type="ECO:0000256" key="6">
    <source>
        <dbReference type="ARBA" id="ARBA00055193"/>
    </source>
</evidence>
<evidence type="ECO:0000256" key="4">
    <source>
        <dbReference type="ARBA" id="ARBA00022845"/>
    </source>
</evidence>
<protein>
    <recommendedName>
        <fullName evidence="9">PUM-HD domain-containing protein</fullName>
    </recommendedName>
</protein>
<feature type="repeat" description="Pumilio" evidence="7">
    <location>
        <begin position="1006"/>
        <end position="1043"/>
    </location>
</feature>
<sequence>MLSELGRRPMIGSGEGSFGDDLEKEIGLLLREQRSRQDADDLERELNLYRSGSAPPTVEGSLSAVGGLFGGGAATAAAGNPAFSAFAQAKSGNSFIPEEELRSDPAYHSYYYSNVNLNPRLPPPLLSKEDWKFAQRLKGGSSVVGGIGDRRKLNRADNGSNRSLFSMPPGFNSRKQENEVEVEKVHSSGDWAGDGLIGLPGIGLGSKQKSLAEIFQDDLGHPAPIARIPSRPASRNAFDENFDNVGSSESELAHLQHELTSSDTLRSSASVQGLSAVHNIGSPSSYTYAAAVGASLSRNTTPDPQLGARAPSPGLTQTVGGRVGNSDKRSISSPSPLGGVAPGVNDSANLVAALSGMHLTSNGVIDEGNQLPSQIEQDAENRQNYLFGLNDSQNHIKQQLYLKKSESVHMPSTKSNGGRSDFKNPSLLSDRQAEFQKSAVSSNTSYMKGSPTSTLNGAGSFPAQFQHGDGANSSFSNYGLSGNSLNPALASMMASQLGTSNMPPLFGNVTASSAVPVLGMDSRVLGGGLGSGQNISNAASESYNLGRVGSQIAGNALQAPFVDPMYLQYLRTSDYTAAQLAALSDPSMDRNFLGNSYMNLLELQKAYLGALLSPQKSQYGGVPLGAKSGSSNLHGFYGSPTFGTGMPYPGSPLASPLIPNSPVGPGSPIRHTDLNMHFPSGMRNLAGAVMGPWHLDAGYNMDESFASSLLEEFKSNKTKCFELSDISGHIVEFSADQYGSRFIQQKLETATTEEKNMVYEEIMPQALALMTDVFGNYVIQKFFEHGLPAQRRELAGKLFGHVLALSLQMYGCRVIQKAIEVVDLDQKIKMVQELDGSVMRCVRDQNGNHVIQKCIECVPEENIQFIVTTFFDQVVTLSTHPYGCRVIQRILEHCKDPKTQSKVMDEILGSVSMLAQDQYGNYVVQHVLEHGKPDERSVIIEELAGKIVQMSQQKFASNVVEKCLTFGGPDERQLLVNEMLGSTDENEPLQVYLFLVPIRFFKMPFLLTTASPSQAMMKDQFANYVVQKVLETCDDQQRELILSRIKVHLNALKKYTYGKHIVARVEKLVAAGGTDSSSSFIREGLLLSLRIWLSWYMKEHVLYS</sequence>
<comment type="function">
    <text evidence="6">Sequence-specific RNA-binding protein that regulates translation and mRNA stability by binding the 3'-UTR of target mRNAs. Binds the APUM-binding elements (APBEs) in the 3'-UTR mRNA sequence of CLV1, PNH, WUS and FAS2.</text>
</comment>
<dbReference type="GO" id="GO:0005737">
    <property type="term" value="C:cytoplasm"/>
    <property type="evidence" value="ECO:0007669"/>
    <property type="project" value="UniProtKB-SubCell"/>
</dbReference>
<dbReference type="InterPro" id="IPR016024">
    <property type="entry name" value="ARM-type_fold"/>
</dbReference>
<dbReference type="PANTHER" id="PTHR12537">
    <property type="entry name" value="RNA BINDING PROTEIN PUMILIO-RELATED"/>
    <property type="match status" value="1"/>
</dbReference>
<dbReference type="InterPro" id="IPR033133">
    <property type="entry name" value="PUM-HD"/>
</dbReference>
<feature type="repeat" description="Pumilio" evidence="7">
    <location>
        <begin position="869"/>
        <end position="905"/>
    </location>
</feature>
<dbReference type="Proteomes" id="UP000593568">
    <property type="component" value="Unassembled WGS sequence"/>
</dbReference>
<feature type="region of interest" description="Disordered" evidence="8">
    <location>
        <begin position="299"/>
        <end position="340"/>
    </location>
</feature>
<feature type="region of interest" description="Disordered" evidence="8">
    <location>
        <begin position="148"/>
        <end position="175"/>
    </location>
</feature>
<feature type="repeat" description="Pumilio" evidence="7">
    <location>
        <begin position="906"/>
        <end position="941"/>
    </location>
</feature>
<feature type="repeat" description="Pumilio" evidence="7">
    <location>
        <begin position="725"/>
        <end position="760"/>
    </location>
</feature>
<dbReference type="PROSITE" id="PS50303">
    <property type="entry name" value="PUM_HD"/>
    <property type="match status" value="1"/>
</dbReference>
<dbReference type="PANTHER" id="PTHR12537:SF128">
    <property type="entry name" value="PUMILIO HOMOLOG 1-RELATED"/>
    <property type="match status" value="1"/>
</dbReference>
<accession>A0A7J9DM63</accession>
<keyword evidence="4" id="KW-0810">Translation regulation</keyword>
<keyword evidence="2" id="KW-0963">Cytoplasm</keyword>
<dbReference type="GO" id="GO:0006417">
    <property type="term" value="P:regulation of translation"/>
    <property type="evidence" value="ECO:0007669"/>
    <property type="project" value="UniProtKB-KW"/>
</dbReference>